<dbReference type="PIRSF" id="PIRSF003078">
    <property type="entry name" value="GidB"/>
    <property type="match status" value="1"/>
</dbReference>
<dbReference type="Proteomes" id="UP000010482">
    <property type="component" value="Chromosome"/>
</dbReference>
<feature type="binding site" evidence="6">
    <location>
        <begin position="130"/>
        <end position="131"/>
    </location>
    <ligand>
        <name>S-adenosyl-L-methionine</name>
        <dbReference type="ChEBI" id="CHEBI:59789"/>
    </ligand>
</feature>
<reference evidence="7" key="1">
    <citation type="submission" date="2012-04" db="EMBL/GenBank/DDBJ databases">
        <title>Finished genome of Dactylococcopsis salina PCC 8305.</title>
        <authorList>
            <consortium name="US DOE Joint Genome Institute"/>
            <person name="Gugger M."/>
            <person name="Coursin T."/>
            <person name="Rippka R."/>
            <person name="Tandeau De Marsac N."/>
            <person name="Huntemann M."/>
            <person name="Wei C.-L."/>
            <person name="Han J."/>
            <person name="Detter J.C."/>
            <person name="Han C."/>
            <person name="Tapia R."/>
            <person name="Daligault H."/>
            <person name="Chen A."/>
            <person name="Krypides N."/>
            <person name="Mavromatis K."/>
            <person name="Markowitz V."/>
            <person name="Szeto E."/>
            <person name="Ivanova N."/>
            <person name="Ovchinnikova G."/>
            <person name="Pagani I."/>
            <person name="Pati A."/>
            <person name="Goodwin L."/>
            <person name="Peters L."/>
            <person name="Pitluck S."/>
            <person name="Woyke T."/>
            <person name="Kerfeld C."/>
        </authorList>
    </citation>
    <scope>NUCLEOTIDE SEQUENCE [LARGE SCALE GENOMIC DNA]</scope>
    <source>
        <strain evidence="7">PCC 8305</strain>
    </source>
</reference>
<dbReference type="NCBIfam" id="TIGR00138">
    <property type="entry name" value="rsmG_gidB"/>
    <property type="match status" value="1"/>
</dbReference>
<comment type="function">
    <text evidence="6">Specifically methylates the N7 position of a guanine in 16S rRNA.</text>
</comment>
<dbReference type="STRING" id="13035.Dacsa_3129"/>
<keyword evidence="4 6" id="KW-0808">Transferase</keyword>
<feature type="binding site" evidence="6">
    <location>
        <position position="84"/>
    </location>
    <ligand>
        <name>S-adenosyl-L-methionine</name>
        <dbReference type="ChEBI" id="CHEBI:59789"/>
    </ligand>
</feature>
<feature type="binding site" evidence="6">
    <location>
        <position position="149"/>
    </location>
    <ligand>
        <name>S-adenosyl-L-methionine</name>
        <dbReference type="ChEBI" id="CHEBI:59789"/>
    </ligand>
</feature>
<dbReference type="RefSeq" id="WP_015230635.1">
    <property type="nucleotide sequence ID" value="NC_019780.1"/>
</dbReference>
<evidence type="ECO:0000313" key="8">
    <source>
        <dbReference type="Proteomes" id="UP000010482"/>
    </source>
</evidence>
<keyword evidence="5 6" id="KW-0949">S-adenosyl-L-methionine</keyword>
<sequence>MLPEFKEIWQDTLEWFPSEEQQQQFEQLYQGILVGNRQCNLTRIIEPEAFWEKHLWDSLRGIIPLGLESYTTASFLDIGTGAGFPGFPCAIALPYTTVTLLDSTGKKIAYLNTLISELQFSRVKTLLGRAETLGKQSSQRNKYDFALLRAVASASVCAEYAFPFLKVGGTAVLYRGRWTPEEAESLNLTLNQLGGYLEKIETFITPLTAGERNCLYLKKTSMR</sequence>
<dbReference type="PATRIC" id="fig|13035.3.peg.3545"/>
<evidence type="ECO:0000256" key="3">
    <source>
        <dbReference type="ARBA" id="ARBA00022603"/>
    </source>
</evidence>
<dbReference type="GO" id="GO:0070043">
    <property type="term" value="F:rRNA (guanine-N7-)-methyltransferase activity"/>
    <property type="evidence" value="ECO:0007669"/>
    <property type="project" value="UniProtKB-UniRule"/>
</dbReference>
<dbReference type="Gene3D" id="3.40.50.150">
    <property type="entry name" value="Vaccinia Virus protein VP39"/>
    <property type="match status" value="1"/>
</dbReference>
<dbReference type="SUPFAM" id="SSF53335">
    <property type="entry name" value="S-adenosyl-L-methionine-dependent methyltransferases"/>
    <property type="match status" value="1"/>
</dbReference>
<dbReference type="eggNOG" id="COG0357">
    <property type="taxonomic scope" value="Bacteria"/>
</dbReference>
<dbReference type="HOGENOM" id="CLU_065341_0_2_3"/>
<dbReference type="GO" id="GO:0005829">
    <property type="term" value="C:cytosol"/>
    <property type="evidence" value="ECO:0007669"/>
    <property type="project" value="TreeGrafter"/>
</dbReference>
<name>K9YYU8_DACS8</name>
<comment type="subcellular location">
    <subcellularLocation>
        <location evidence="6">Cytoplasm</location>
    </subcellularLocation>
</comment>
<comment type="similarity">
    <text evidence="6">Belongs to the methyltransferase superfamily. RNA methyltransferase RsmG family.</text>
</comment>
<dbReference type="EMBL" id="CP003944">
    <property type="protein sequence ID" value="AFZ51657.1"/>
    <property type="molecule type" value="Genomic_DNA"/>
</dbReference>
<protein>
    <recommendedName>
        <fullName evidence="6">Ribosomal RNA small subunit methyltransferase G</fullName>
        <ecNumber evidence="6">2.1.1.-</ecNumber>
    </recommendedName>
    <alternativeName>
        <fullName evidence="6">16S rRNA 7-methylguanosine methyltransferase</fullName>
        <shortName evidence="6">16S rRNA m7G methyltransferase</shortName>
    </alternativeName>
</protein>
<dbReference type="PANTHER" id="PTHR31760:SF0">
    <property type="entry name" value="S-ADENOSYL-L-METHIONINE-DEPENDENT METHYLTRANSFERASES SUPERFAMILY PROTEIN"/>
    <property type="match status" value="1"/>
</dbReference>
<evidence type="ECO:0000256" key="4">
    <source>
        <dbReference type="ARBA" id="ARBA00022679"/>
    </source>
</evidence>
<dbReference type="InterPro" id="IPR003682">
    <property type="entry name" value="rRNA_ssu_MeTfrase_G"/>
</dbReference>
<dbReference type="OrthoDB" id="9808773at2"/>
<keyword evidence="1 6" id="KW-0963">Cytoplasm</keyword>
<dbReference type="InterPro" id="IPR029063">
    <property type="entry name" value="SAM-dependent_MTases_sf"/>
</dbReference>
<evidence type="ECO:0000313" key="7">
    <source>
        <dbReference type="EMBL" id="AFZ51657.1"/>
    </source>
</evidence>
<gene>
    <name evidence="6" type="primary">rsmG</name>
    <name evidence="7" type="ORF">Dacsa_3129</name>
</gene>
<feature type="binding site" evidence="6">
    <location>
        <begin position="102"/>
        <end position="104"/>
    </location>
    <ligand>
        <name>S-adenosyl-L-methionine</name>
        <dbReference type="ChEBI" id="CHEBI:59789"/>
    </ligand>
</feature>
<accession>K9YYU8</accession>
<evidence type="ECO:0000256" key="1">
    <source>
        <dbReference type="ARBA" id="ARBA00022490"/>
    </source>
</evidence>
<keyword evidence="8" id="KW-1185">Reference proteome</keyword>
<dbReference type="PANTHER" id="PTHR31760">
    <property type="entry name" value="S-ADENOSYL-L-METHIONINE-DEPENDENT METHYLTRANSFERASES SUPERFAMILY PROTEIN"/>
    <property type="match status" value="1"/>
</dbReference>
<dbReference type="KEGG" id="dsl:Dacsa_3129"/>
<organism evidence="7 8">
    <name type="scientific">Dactylococcopsis salina (strain PCC 8305)</name>
    <name type="common">Myxobactron salinum</name>
    <dbReference type="NCBI Taxonomy" id="13035"/>
    <lineage>
        <taxon>Bacteria</taxon>
        <taxon>Bacillati</taxon>
        <taxon>Cyanobacteriota</taxon>
        <taxon>Cyanophyceae</taxon>
        <taxon>Nodosilineales</taxon>
        <taxon>Cymatolegaceae</taxon>
        <taxon>Dactylococcopsis</taxon>
    </lineage>
</organism>
<dbReference type="HAMAP" id="MF_00074">
    <property type="entry name" value="16SrRNA_methyltr_G"/>
    <property type="match status" value="1"/>
</dbReference>
<evidence type="ECO:0000256" key="6">
    <source>
        <dbReference type="HAMAP-Rule" id="MF_00074"/>
    </source>
</evidence>
<evidence type="ECO:0000256" key="5">
    <source>
        <dbReference type="ARBA" id="ARBA00022691"/>
    </source>
</evidence>
<evidence type="ECO:0000256" key="2">
    <source>
        <dbReference type="ARBA" id="ARBA00022552"/>
    </source>
</evidence>
<feature type="binding site" evidence="6">
    <location>
        <position position="79"/>
    </location>
    <ligand>
        <name>S-adenosyl-L-methionine</name>
        <dbReference type="ChEBI" id="CHEBI:59789"/>
    </ligand>
</feature>
<keyword evidence="2 6" id="KW-0698">rRNA processing</keyword>
<dbReference type="AlphaFoldDB" id="K9YYU8"/>
<keyword evidence="3 6" id="KW-0489">Methyltransferase</keyword>
<proteinExistence type="inferred from homology"/>
<dbReference type="Pfam" id="PF02527">
    <property type="entry name" value="GidB"/>
    <property type="match status" value="1"/>
</dbReference>
<dbReference type="EC" id="2.1.1.-" evidence="6"/>